<comment type="caution">
    <text evidence="1">The sequence shown here is derived from an EMBL/GenBank/DDBJ whole genome shotgun (WGS) entry which is preliminary data.</text>
</comment>
<dbReference type="Proteomes" id="UP000298347">
    <property type="component" value="Unassembled WGS sequence"/>
</dbReference>
<protein>
    <submittedName>
        <fullName evidence="1">Uncharacterized protein</fullName>
    </submittedName>
</protein>
<dbReference type="OrthoDB" id="9801813at2"/>
<dbReference type="AlphaFoldDB" id="A0A4Z0GLR8"/>
<name>A0A4Z0GLR8_9BACL</name>
<dbReference type="EMBL" id="SRJD01000012">
    <property type="protein sequence ID" value="TGA97711.1"/>
    <property type="molecule type" value="Genomic_DNA"/>
</dbReference>
<gene>
    <name evidence="1" type="ORF">E4665_11465</name>
</gene>
<organism evidence="1 2">
    <name type="scientific">Sporolactobacillus shoreae</name>
    <dbReference type="NCBI Taxonomy" id="1465501"/>
    <lineage>
        <taxon>Bacteria</taxon>
        <taxon>Bacillati</taxon>
        <taxon>Bacillota</taxon>
        <taxon>Bacilli</taxon>
        <taxon>Bacillales</taxon>
        <taxon>Sporolactobacillaceae</taxon>
        <taxon>Sporolactobacillus</taxon>
    </lineage>
</organism>
<accession>A0A4Z0GLR8</accession>
<evidence type="ECO:0000313" key="2">
    <source>
        <dbReference type="Proteomes" id="UP000298347"/>
    </source>
</evidence>
<dbReference type="RefSeq" id="WP_135348920.1">
    <property type="nucleotide sequence ID" value="NZ_SRJD01000012.1"/>
</dbReference>
<reference evidence="1 2" key="1">
    <citation type="journal article" date="2015" name="Int. J. Syst. Evol. Microbiol.">
        <title>Sporolactobacillus shoreae sp. nov. and Sporolactobacillus spathodeae sp. nov., two spore-forming lactic acid bacteria isolated from tree barks in Thailand.</title>
        <authorList>
            <person name="Thamacharoensuk T."/>
            <person name="Kitahara M."/>
            <person name="Ohkuma M."/>
            <person name="Thongchul N."/>
            <person name="Tanasupawat S."/>
        </authorList>
    </citation>
    <scope>NUCLEOTIDE SEQUENCE [LARGE SCALE GENOMIC DNA]</scope>
    <source>
        <strain evidence="1 2">BK92</strain>
    </source>
</reference>
<proteinExistence type="predicted"/>
<evidence type="ECO:0000313" key="1">
    <source>
        <dbReference type="EMBL" id="TGA97711.1"/>
    </source>
</evidence>
<keyword evidence="2" id="KW-1185">Reference proteome</keyword>
<sequence>MKLRRRGRYCNADRLTIECFGEDITSLISEVFCLEITDSEFHNLLRKMVDQYDDYEDIISKCNGQIGTEGRALIKVMLAIKEEEKNDD</sequence>